<dbReference type="OrthoDB" id="381988at2759"/>
<evidence type="ECO:0000313" key="2">
    <source>
        <dbReference type="EMBL" id="ANQ09551.1"/>
    </source>
</evidence>
<keyword evidence="3" id="KW-1185">Reference proteome</keyword>
<feature type="region of interest" description="Disordered" evidence="1">
    <location>
        <begin position="214"/>
        <end position="244"/>
    </location>
</feature>
<dbReference type="AlphaFoldDB" id="A0A1B1E3I2"/>
<evidence type="ECO:0000256" key="1">
    <source>
        <dbReference type="SAM" id="MobiDB-lite"/>
    </source>
</evidence>
<organism evidence="2 3">
    <name type="scientific">Plasmodium coatneyi</name>
    <dbReference type="NCBI Taxonomy" id="208452"/>
    <lineage>
        <taxon>Eukaryota</taxon>
        <taxon>Sar</taxon>
        <taxon>Alveolata</taxon>
        <taxon>Apicomplexa</taxon>
        <taxon>Aconoidasida</taxon>
        <taxon>Haemosporida</taxon>
        <taxon>Plasmodiidae</taxon>
        <taxon>Plasmodium</taxon>
    </lineage>
</organism>
<dbReference type="VEuPathDB" id="PlasmoDB:PCOAH_00043590"/>
<feature type="region of interest" description="Disordered" evidence="1">
    <location>
        <begin position="284"/>
        <end position="358"/>
    </location>
</feature>
<dbReference type="KEGG" id="pcot:PCOAH_00043590"/>
<name>A0A1B1E3I2_9APIC</name>
<dbReference type="Proteomes" id="UP000092716">
    <property type="component" value="Chromosome 12"/>
</dbReference>
<gene>
    <name evidence="2" type="ORF">PCOAH_00043590</name>
</gene>
<dbReference type="RefSeq" id="XP_019916246.1">
    <property type="nucleotide sequence ID" value="XM_020061143.1"/>
</dbReference>
<feature type="compositionally biased region" description="Polar residues" evidence="1">
    <location>
        <begin position="311"/>
        <end position="330"/>
    </location>
</feature>
<reference evidence="3" key="1">
    <citation type="submission" date="2016-06" db="EMBL/GenBank/DDBJ databases">
        <title>First high quality genome sequence of Plasmodium coatneyi using continuous long reads from single molecule, real-time sequencing.</title>
        <authorList>
            <person name="Chien J.-T."/>
            <person name="Pakala S.B."/>
            <person name="Geraldo J.A."/>
            <person name="Lapp S.A."/>
            <person name="Barnwell J.W."/>
            <person name="Kissinger J.C."/>
            <person name="Galinski M.R."/>
            <person name="Humphrey J.C."/>
        </authorList>
    </citation>
    <scope>NUCLEOTIDE SEQUENCE [LARGE SCALE GENOMIC DNA]</scope>
    <source>
        <strain evidence="3">Hackeri</strain>
    </source>
</reference>
<dbReference type="EMBL" id="CP016250">
    <property type="protein sequence ID" value="ANQ09551.1"/>
    <property type="molecule type" value="Genomic_DNA"/>
</dbReference>
<sequence length="358" mass="40254">MDCLNEFDANHLAAESKGEEYYRENMATRRKLKNCCKRWSDDKNSRDFLVSHKNEIDENSFFKILKNTWNLLFFNEEKKGKLLYGEGDQHMYTLPNFLIIDPLSSGVISPFDSDQVGMSLEEGEDIGSEYVQVDNGEDRVADCPQEGGNQDCQAAERNHNVPLEGDNQDFQAVQNNEDDPLEGNDPDCPLEGEPPHCAAGQIWDDVLEEDEHWAADHHGSPVSEENSPMGNLSPDKESRKKMRTCKKSSINKKYINIYHKHDDLYSFHDKEIDDFLILSDDATGVSEAEEENEQIKDDIQIELPSEEPSDNGVSSGQGCSIPQTDTTPSCPNLDVEDPSAESYKEADPPQPELGNGDT</sequence>
<accession>A0A1B1E3I2</accession>
<feature type="compositionally biased region" description="Acidic residues" evidence="1">
    <location>
        <begin position="176"/>
        <end position="190"/>
    </location>
</feature>
<evidence type="ECO:0000313" key="3">
    <source>
        <dbReference type="Proteomes" id="UP000092716"/>
    </source>
</evidence>
<feature type="region of interest" description="Disordered" evidence="1">
    <location>
        <begin position="173"/>
        <end position="198"/>
    </location>
</feature>
<dbReference type="GeneID" id="30911090"/>
<protein>
    <submittedName>
        <fullName evidence="2">Uncharacterized protein</fullName>
    </submittedName>
</protein>
<proteinExistence type="predicted"/>